<comment type="similarity">
    <text evidence="1">Belongs to the PEP-utilizing enzyme family.</text>
</comment>
<evidence type="ECO:0000313" key="5">
    <source>
        <dbReference type="EMBL" id="PIT86216.1"/>
    </source>
</evidence>
<organism evidence="5 6">
    <name type="scientific">Candidatus Magasanikbacteria bacterium CG10_big_fil_rev_8_21_14_0_10_43_6</name>
    <dbReference type="NCBI Taxonomy" id="1974650"/>
    <lineage>
        <taxon>Bacteria</taxon>
        <taxon>Candidatus Magasanikiibacteriota</taxon>
    </lineage>
</organism>
<dbReference type="GO" id="GO:0008986">
    <property type="term" value="F:pyruvate, water dikinase activity"/>
    <property type="evidence" value="ECO:0007669"/>
    <property type="project" value="InterPro"/>
</dbReference>
<reference evidence="6" key="1">
    <citation type="submission" date="2017-09" db="EMBL/GenBank/DDBJ databases">
        <title>Depth-based differentiation of microbial function through sediment-hosted aquifers and enrichment of novel symbionts in the deep terrestrial subsurface.</title>
        <authorList>
            <person name="Probst A.J."/>
            <person name="Ladd B."/>
            <person name="Jarett J.K."/>
            <person name="Geller-Mcgrath D.E."/>
            <person name="Sieber C.M.K."/>
            <person name="Emerson J.B."/>
            <person name="Anantharaman K."/>
            <person name="Thomas B.C."/>
            <person name="Malmstrom R."/>
            <person name="Stieglmeier M."/>
            <person name="Klingl A."/>
            <person name="Woyke T."/>
            <person name="Ryan C.M."/>
            <person name="Banfield J.F."/>
        </authorList>
    </citation>
    <scope>NUCLEOTIDE SEQUENCE [LARGE SCALE GENOMIC DNA]</scope>
</reference>
<name>A0A2M6W096_9BACT</name>
<dbReference type="Gene3D" id="3.50.30.10">
    <property type="entry name" value="Phosphohistidine domain"/>
    <property type="match status" value="1"/>
</dbReference>
<dbReference type="InterPro" id="IPR006319">
    <property type="entry name" value="PEP_synth"/>
</dbReference>
<dbReference type="Pfam" id="PF00391">
    <property type="entry name" value="PEP-utilizers"/>
    <property type="match status" value="1"/>
</dbReference>
<dbReference type="Proteomes" id="UP000229362">
    <property type="component" value="Unassembled WGS sequence"/>
</dbReference>
<dbReference type="EMBL" id="PFBZ01000190">
    <property type="protein sequence ID" value="PIT86216.1"/>
    <property type="molecule type" value="Genomic_DNA"/>
</dbReference>
<proteinExistence type="inferred from homology"/>
<dbReference type="PROSITE" id="PS00370">
    <property type="entry name" value="PEP_ENZYMES_PHOS_SITE"/>
    <property type="match status" value="1"/>
</dbReference>
<dbReference type="InterPro" id="IPR008279">
    <property type="entry name" value="PEP-util_enz_mobile_dom"/>
</dbReference>
<dbReference type="InterPro" id="IPR036637">
    <property type="entry name" value="Phosphohistidine_dom_sf"/>
</dbReference>
<dbReference type="InterPro" id="IPR018274">
    <property type="entry name" value="PEP_util_AS"/>
</dbReference>
<dbReference type="PANTHER" id="PTHR43030:SF1">
    <property type="entry name" value="PHOSPHOENOLPYRUVATE SYNTHASE"/>
    <property type="match status" value="1"/>
</dbReference>
<keyword evidence="3" id="KW-0067">ATP-binding</keyword>
<feature type="domain" description="PEP-utilising enzyme mobile" evidence="4">
    <location>
        <begin position="342"/>
        <end position="412"/>
    </location>
</feature>
<dbReference type="SUPFAM" id="SSF52009">
    <property type="entry name" value="Phosphohistidine domain"/>
    <property type="match status" value="1"/>
</dbReference>
<evidence type="ECO:0000259" key="4">
    <source>
        <dbReference type="Pfam" id="PF00391"/>
    </source>
</evidence>
<keyword evidence="2" id="KW-0547">Nucleotide-binding</keyword>
<evidence type="ECO:0000256" key="3">
    <source>
        <dbReference type="ARBA" id="ARBA00022840"/>
    </source>
</evidence>
<sequence length="417" mass="47503">MNAWSEENIWNEDLKKLDGHELFARYEKVAEMESIEYAYGVALPYIDYQEFSFVEKNVENILKKYSKNDAAYQRYFAAFTEPAHDSFAQEQNKALLTLMKKWYEHPGWKQGVMEQFLENIKEAFPDFYIALEAHTQKYAWVYYVYMGPPFTEKDFLGFMVHELEKQVSPAELLVQIEEKQKSVVRIKKEFLKTYTVTEFEAYMLELAGKMVWGKPRRKDYQSRTYYHMEKIQKEIGKRLHLTLMQVRSAPLDMVQAALEGNGEVDEHCINQILKAHVCLPDAEGSVRVLYGKDAEAFMSNEVLVEEEKIGDVSELTGTCAKEGRAKGVVKIINTRNEMDKMEEGDILVSVATTPNIIAAMKKAGGIITDEGGLTCHAAIVSRELGIPSVIGTKIATKVLQDGDVVEVDATNGVIKKL</sequence>
<protein>
    <recommendedName>
        <fullName evidence="4">PEP-utilising enzyme mobile domain-containing protein</fullName>
    </recommendedName>
</protein>
<dbReference type="GO" id="GO:0005524">
    <property type="term" value="F:ATP binding"/>
    <property type="evidence" value="ECO:0007669"/>
    <property type="project" value="UniProtKB-KW"/>
</dbReference>
<dbReference type="PANTHER" id="PTHR43030">
    <property type="entry name" value="PHOSPHOENOLPYRUVATE SYNTHASE"/>
    <property type="match status" value="1"/>
</dbReference>
<evidence type="ECO:0000313" key="6">
    <source>
        <dbReference type="Proteomes" id="UP000229362"/>
    </source>
</evidence>
<gene>
    <name evidence="5" type="ORF">COU33_04400</name>
</gene>
<evidence type="ECO:0000256" key="2">
    <source>
        <dbReference type="ARBA" id="ARBA00022741"/>
    </source>
</evidence>
<evidence type="ECO:0000256" key="1">
    <source>
        <dbReference type="ARBA" id="ARBA00007837"/>
    </source>
</evidence>
<dbReference type="AlphaFoldDB" id="A0A2M6W096"/>
<comment type="caution">
    <text evidence="5">The sequence shown here is derived from an EMBL/GenBank/DDBJ whole genome shotgun (WGS) entry which is preliminary data.</text>
</comment>
<accession>A0A2M6W096</accession>